<gene>
    <name evidence="1" type="ORF">CNR29_05270</name>
</gene>
<protein>
    <submittedName>
        <fullName evidence="1">Uncharacterized protein</fullName>
    </submittedName>
</protein>
<sequence length="120" mass="13917">MDIKSWAVALGALGTFVTTIWAVIHGYHSDTRQADRDRQGMEKYIMEQVKADNESLRKERESDQAQFAKDLNDLKAKKDAMEQELNQQIALKVSENEALRKRNAALERENQAYRERYGEL</sequence>
<name>A0A2A3TWF6_LEVBR</name>
<evidence type="ECO:0000313" key="2">
    <source>
        <dbReference type="Proteomes" id="UP000217918"/>
    </source>
</evidence>
<dbReference type="Proteomes" id="UP000217918">
    <property type="component" value="Unassembled WGS sequence"/>
</dbReference>
<evidence type="ECO:0000313" key="1">
    <source>
        <dbReference type="EMBL" id="PBQ23444.1"/>
    </source>
</evidence>
<dbReference type="RefSeq" id="WP_087612787.1">
    <property type="nucleotide sequence ID" value="NZ_BJMR01000028.1"/>
</dbReference>
<proteinExistence type="predicted"/>
<comment type="caution">
    <text evidence="1">The sequence shown here is derived from an EMBL/GenBank/DDBJ whole genome shotgun (WGS) entry which is preliminary data.</text>
</comment>
<reference evidence="1 2" key="1">
    <citation type="submission" date="2017-09" db="EMBL/GenBank/DDBJ databases">
        <title>Genome sequence of Lactobacillus brevis D7.</title>
        <authorList>
            <person name="Kwon M.-S."/>
            <person name="Lim S.K."/>
            <person name="Choi H.-J."/>
        </authorList>
    </citation>
    <scope>NUCLEOTIDE SEQUENCE [LARGE SCALE GENOMIC DNA]</scope>
    <source>
        <strain evidence="1 2">D7</strain>
    </source>
</reference>
<organism evidence="1 2">
    <name type="scientific">Levilactobacillus brevis</name>
    <name type="common">Lactobacillus brevis</name>
    <dbReference type="NCBI Taxonomy" id="1580"/>
    <lineage>
        <taxon>Bacteria</taxon>
        <taxon>Bacillati</taxon>
        <taxon>Bacillota</taxon>
        <taxon>Bacilli</taxon>
        <taxon>Lactobacillales</taxon>
        <taxon>Lactobacillaceae</taxon>
        <taxon>Levilactobacillus</taxon>
    </lineage>
</organism>
<accession>A0A2A3TWF6</accession>
<dbReference type="EMBL" id="NVYO01000001">
    <property type="protein sequence ID" value="PBQ23444.1"/>
    <property type="molecule type" value="Genomic_DNA"/>
</dbReference>
<dbReference type="AlphaFoldDB" id="A0A2A3TWF6"/>